<comment type="caution">
    <text evidence="1">The sequence shown here is derived from an EMBL/GenBank/DDBJ whole genome shotgun (WGS) entry which is preliminary data.</text>
</comment>
<organism evidence="1 2">
    <name type="scientific">Pectinatus haikarae</name>
    <dbReference type="NCBI Taxonomy" id="349096"/>
    <lineage>
        <taxon>Bacteria</taxon>
        <taxon>Bacillati</taxon>
        <taxon>Bacillota</taxon>
        <taxon>Negativicutes</taxon>
        <taxon>Selenomonadales</taxon>
        <taxon>Selenomonadaceae</taxon>
        <taxon>Pectinatus</taxon>
    </lineage>
</organism>
<accession>A0ABT9Y4W9</accession>
<protein>
    <submittedName>
        <fullName evidence="1">Uncharacterized protein</fullName>
    </submittedName>
</protein>
<dbReference type="RefSeq" id="WP_307222832.1">
    <property type="nucleotide sequence ID" value="NZ_CP116940.1"/>
</dbReference>
<proteinExistence type="predicted"/>
<evidence type="ECO:0000313" key="2">
    <source>
        <dbReference type="Proteomes" id="UP001239167"/>
    </source>
</evidence>
<dbReference type="EMBL" id="JAUSUE010000003">
    <property type="protein sequence ID" value="MDQ0202870.1"/>
    <property type="molecule type" value="Genomic_DNA"/>
</dbReference>
<evidence type="ECO:0000313" key="1">
    <source>
        <dbReference type="EMBL" id="MDQ0202870.1"/>
    </source>
</evidence>
<name>A0ABT9Y4W9_9FIRM</name>
<keyword evidence="2" id="KW-1185">Reference proteome</keyword>
<gene>
    <name evidence="1" type="ORF">J2S01_000566</name>
</gene>
<dbReference type="Proteomes" id="UP001239167">
    <property type="component" value="Unassembled WGS sequence"/>
</dbReference>
<sequence length="54" mass="6215">MMTNKNHLSHINEVVKSDNFTLTSKNHEIAKKMAKVSAQIMLKNKEAYKDLANR</sequence>
<reference evidence="1 2" key="1">
    <citation type="submission" date="2023-07" db="EMBL/GenBank/DDBJ databases">
        <title>Genomic Encyclopedia of Type Strains, Phase IV (KMG-IV): sequencing the most valuable type-strain genomes for metagenomic binning, comparative biology and taxonomic classification.</title>
        <authorList>
            <person name="Goeker M."/>
        </authorList>
    </citation>
    <scope>NUCLEOTIDE SEQUENCE [LARGE SCALE GENOMIC DNA]</scope>
    <source>
        <strain evidence="1 2">DSM 16980</strain>
    </source>
</reference>